<organism evidence="1 2">
    <name type="scientific">Hyaloperonospora arabidopsidis (strain Emoy2)</name>
    <name type="common">Downy mildew agent</name>
    <name type="synonym">Peronospora arabidopsidis</name>
    <dbReference type="NCBI Taxonomy" id="559515"/>
    <lineage>
        <taxon>Eukaryota</taxon>
        <taxon>Sar</taxon>
        <taxon>Stramenopiles</taxon>
        <taxon>Oomycota</taxon>
        <taxon>Peronosporomycetes</taxon>
        <taxon>Peronosporales</taxon>
        <taxon>Peronosporaceae</taxon>
        <taxon>Hyaloperonospora</taxon>
    </lineage>
</organism>
<protein>
    <submittedName>
        <fullName evidence="1">Uncharacterized protein</fullName>
    </submittedName>
</protein>
<dbReference type="STRING" id="559515.M4B8V1"/>
<keyword evidence="2" id="KW-1185">Reference proteome</keyword>
<dbReference type="AlphaFoldDB" id="M4B8V1"/>
<dbReference type="VEuPathDB" id="FungiDB:HpaG802708"/>
<dbReference type="HOGENOM" id="CLU_2325205_0_0_1"/>
<dbReference type="Proteomes" id="UP000011713">
    <property type="component" value="Unassembled WGS sequence"/>
</dbReference>
<proteinExistence type="predicted"/>
<dbReference type="InParanoid" id="M4B8V1"/>
<dbReference type="EMBL" id="JH597989">
    <property type="status" value="NOT_ANNOTATED_CDS"/>
    <property type="molecule type" value="Genomic_DNA"/>
</dbReference>
<reference evidence="1" key="2">
    <citation type="submission" date="2015-06" db="UniProtKB">
        <authorList>
            <consortium name="EnsemblProtists"/>
        </authorList>
    </citation>
    <scope>IDENTIFICATION</scope>
    <source>
        <strain evidence="1">Emoy2</strain>
    </source>
</reference>
<reference evidence="2" key="1">
    <citation type="journal article" date="2010" name="Science">
        <title>Signatures of adaptation to obligate biotrophy in the Hyaloperonospora arabidopsidis genome.</title>
        <authorList>
            <person name="Baxter L."/>
            <person name="Tripathy S."/>
            <person name="Ishaque N."/>
            <person name="Boot N."/>
            <person name="Cabral A."/>
            <person name="Kemen E."/>
            <person name="Thines M."/>
            <person name="Ah-Fong A."/>
            <person name="Anderson R."/>
            <person name="Badejoko W."/>
            <person name="Bittner-Eddy P."/>
            <person name="Boore J.L."/>
            <person name="Chibucos M.C."/>
            <person name="Coates M."/>
            <person name="Dehal P."/>
            <person name="Delehaunty K."/>
            <person name="Dong S."/>
            <person name="Downton P."/>
            <person name="Dumas B."/>
            <person name="Fabro G."/>
            <person name="Fronick C."/>
            <person name="Fuerstenberg S.I."/>
            <person name="Fulton L."/>
            <person name="Gaulin E."/>
            <person name="Govers F."/>
            <person name="Hughes L."/>
            <person name="Humphray S."/>
            <person name="Jiang R.H."/>
            <person name="Judelson H."/>
            <person name="Kamoun S."/>
            <person name="Kyung K."/>
            <person name="Meijer H."/>
            <person name="Minx P."/>
            <person name="Morris P."/>
            <person name="Nelson J."/>
            <person name="Phuntumart V."/>
            <person name="Qutob D."/>
            <person name="Rehmany A."/>
            <person name="Rougon-Cardoso A."/>
            <person name="Ryden P."/>
            <person name="Torto-Alalibo T."/>
            <person name="Studholme D."/>
            <person name="Wang Y."/>
            <person name="Win J."/>
            <person name="Wood J."/>
            <person name="Clifton S.W."/>
            <person name="Rogers J."/>
            <person name="Van den Ackerveken G."/>
            <person name="Jones J.D."/>
            <person name="McDowell J.M."/>
            <person name="Beynon J."/>
            <person name="Tyler B.M."/>
        </authorList>
    </citation>
    <scope>NUCLEOTIDE SEQUENCE [LARGE SCALE GENOMIC DNA]</scope>
    <source>
        <strain evidence="2">Emoy2</strain>
    </source>
</reference>
<sequence>MEQADPDAEVAAFEEEITSVAMNTRTENERPATMTLQLIGDSIARLATIDEGAQLHQVDVKEIDTILHQKVLRVDWLHIGKIENLEAFMRVKELYLQYN</sequence>
<dbReference type="eggNOG" id="ENOG502ST6F">
    <property type="taxonomic scope" value="Eukaryota"/>
</dbReference>
<evidence type="ECO:0000313" key="2">
    <source>
        <dbReference type="Proteomes" id="UP000011713"/>
    </source>
</evidence>
<dbReference type="EnsemblProtists" id="HpaT802708">
    <property type="protein sequence ID" value="HpaP802708"/>
    <property type="gene ID" value="HpaG802708"/>
</dbReference>
<name>M4B8V1_HYAAE</name>
<evidence type="ECO:0000313" key="1">
    <source>
        <dbReference type="EnsemblProtists" id="HpaP802708"/>
    </source>
</evidence>
<accession>M4B8V1</accession>